<organism evidence="2 3">
    <name type="scientific">Gracilibacillus salinarum</name>
    <dbReference type="NCBI Taxonomy" id="2932255"/>
    <lineage>
        <taxon>Bacteria</taxon>
        <taxon>Bacillati</taxon>
        <taxon>Bacillota</taxon>
        <taxon>Bacilli</taxon>
        <taxon>Bacillales</taxon>
        <taxon>Bacillaceae</taxon>
        <taxon>Gracilibacillus</taxon>
    </lineage>
</organism>
<dbReference type="Proteomes" id="UP000831537">
    <property type="component" value="Chromosome"/>
</dbReference>
<proteinExistence type="predicted"/>
<protein>
    <recommendedName>
        <fullName evidence="4">DUF4355 domain-containing protein</fullName>
    </recommendedName>
</protein>
<accession>A0ABY4GPJ8</accession>
<evidence type="ECO:0008006" key="4">
    <source>
        <dbReference type="Google" id="ProtNLM"/>
    </source>
</evidence>
<evidence type="ECO:0000313" key="3">
    <source>
        <dbReference type="Proteomes" id="UP000831537"/>
    </source>
</evidence>
<evidence type="ECO:0000313" key="2">
    <source>
        <dbReference type="EMBL" id="UOQ86199.1"/>
    </source>
</evidence>
<dbReference type="EMBL" id="CP095071">
    <property type="protein sequence ID" value="UOQ86199.1"/>
    <property type="molecule type" value="Genomic_DNA"/>
</dbReference>
<name>A0ABY4GPJ8_9BACI</name>
<reference evidence="2 3" key="1">
    <citation type="submission" date="2022-04" db="EMBL/GenBank/DDBJ databases">
        <title>Gracilibacillus sp. isolated from saltern.</title>
        <authorList>
            <person name="Won M."/>
            <person name="Lee C.-M."/>
            <person name="Woen H.-Y."/>
            <person name="Kwon S.-W."/>
        </authorList>
    </citation>
    <scope>NUCLEOTIDE SEQUENCE [LARGE SCALE GENOMIC DNA]</scope>
    <source>
        <strain evidence="2 3">SSPM10-3</strain>
    </source>
</reference>
<feature type="region of interest" description="Disordered" evidence="1">
    <location>
        <begin position="33"/>
        <end position="74"/>
    </location>
</feature>
<feature type="compositionally biased region" description="Acidic residues" evidence="1">
    <location>
        <begin position="59"/>
        <end position="71"/>
    </location>
</feature>
<evidence type="ECO:0000256" key="1">
    <source>
        <dbReference type="SAM" id="MobiDB-lite"/>
    </source>
</evidence>
<gene>
    <name evidence="2" type="ORF">MUN87_04690</name>
</gene>
<keyword evidence="3" id="KW-1185">Reference proteome</keyword>
<dbReference type="RefSeq" id="WP_244746520.1">
    <property type="nucleotide sequence ID" value="NZ_CP095071.1"/>
</dbReference>
<sequence>MSELTQDKVNEIVRDRLKRERLKHEKEVEQLKGRIAELTQELEDGQSEPTQEPAKEPEPQQEPEPSDEEQEEYKRKYFDALKQKALIDAGFTHEQLDRYTPYLSGDTREDIERSALELSEEVSGGRSYVDPVGKSKVSKAWNPFA</sequence>